<accession>A0A6C0LBV7</accession>
<dbReference type="EMBL" id="MN740468">
    <property type="protein sequence ID" value="QHU28063.1"/>
    <property type="molecule type" value="Genomic_DNA"/>
</dbReference>
<proteinExistence type="predicted"/>
<protein>
    <submittedName>
        <fullName evidence="1">Uncharacterized protein</fullName>
    </submittedName>
</protein>
<organism evidence="1">
    <name type="scientific">viral metagenome</name>
    <dbReference type="NCBI Taxonomy" id="1070528"/>
    <lineage>
        <taxon>unclassified sequences</taxon>
        <taxon>metagenomes</taxon>
        <taxon>organismal metagenomes</taxon>
    </lineage>
</organism>
<dbReference type="AlphaFoldDB" id="A0A6C0LBV7"/>
<reference evidence="1" key="1">
    <citation type="journal article" date="2020" name="Nature">
        <title>Giant virus diversity and host interactions through global metagenomics.</title>
        <authorList>
            <person name="Schulz F."/>
            <person name="Roux S."/>
            <person name="Paez-Espino D."/>
            <person name="Jungbluth S."/>
            <person name="Walsh D.A."/>
            <person name="Denef V.J."/>
            <person name="McMahon K.D."/>
            <person name="Konstantinidis K.T."/>
            <person name="Eloe-Fadrosh E.A."/>
            <person name="Kyrpides N.C."/>
            <person name="Woyke T."/>
        </authorList>
    </citation>
    <scope>NUCLEOTIDE SEQUENCE</scope>
    <source>
        <strain evidence="1">GVMAG-M-3300027770-17</strain>
    </source>
</reference>
<sequence>MNYFKSVFLLILKKMGIIHSSPIIVSNTTSPVSDNETDITKLRIRIPKHPTCNVCGKFSSIVELEEKGHYINRYHIYCSYVNDSICIGELVIN</sequence>
<name>A0A6C0LBV7_9ZZZZ</name>
<evidence type="ECO:0000313" key="1">
    <source>
        <dbReference type="EMBL" id="QHU28063.1"/>
    </source>
</evidence>